<dbReference type="RefSeq" id="WP_091514810.1">
    <property type="nucleotide sequence ID" value="NZ_FOLE01000009.1"/>
</dbReference>
<evidence type="ECO:0000313" key="2">
    <source>
        <dbReference type="EMBL" id="SFC77333.1"/>
    </source>
</evidence>
<name>A0A1I1M3Y2_9BACT</name>
<evidence type="ECO:0000313" key="3">
    <source>
        <dbReference type="Proteomes" id="UP000199514"/>
    </source>
</evidence>
<dbReference type="STRING" id="927664.SAMN05421780_109161"/>
<keyword evidence="1" id="KW-0732">Signal</keyword>
<proteinExistence type="predicted"/>
<dbReference type="Gene3D" id="2.60.40.1120">
    <property type="entry name" value="Carboxypeptidase-like, regulatory domain"/>
    <property type="match status" value="1"/>
</dbReference>
<dbReference type="Proteomes" id="UP000199514">
    <property type="component" value="Unassembled WGS sequence"/>
</dbReference>
<organism evidence="2 3">
    <name type="scientific">Flexibacter flexilis DSM 6793</name>
    <dbReference type="NCBI Taxonomy" id="927664"/>
    <lineage>
        <taxon>Bacteria</taxon>
        <taxon>Pseudomonadati</taxon>
        <taxon>Bacteroidota</taxon>
        <taxon>Cytophagia</taxon>
        <taxon>Cytophagales</taxon>
        <taxon>Flexibacteraceae</taxon>
        <taxon>Flexibacter</taxon>
    </lineage>
</organism>
<protein>
    <submittedName>
        <fullName evidence="2">Uncharacterized protein</fullName>
    </submittedName>
</protein>
<dbReference type="EMBL" id="FOLE01000009">
    <property type="protein sequence ID" value="SFC77333.1"/>
    <property type="molecule type" value="Genomic_DNA"/>
</dbReference>
<gene>
    <name evidence="2" type="ORF">SAMN05421780_109161</name>
</gene>
<feature type="chain" id="PRO_5011469559" evidence="1">
    <location>
        <begin position="38"/>
        <end position="235"/>
    </location>
</feature>
<feature type="signal peptide" evidence="1">
    <location>
        <begin position="1"/>
        <end position="37"/>
    </location>
</feature>
<accession>A0A1I1M3Y2</accession>
<sequence length="235" mass="25973">MKLLKEIATNNKRNRFFFTKPLTIAVGLLLVVTQSFAANTQTQDSLIIAGKVFDKVSQHPIKAKVYYRDIPNGNIIGFLDTEDNTGAFSIELYERNQYAIEVQAAGYLSGYVVANATDENNHSFAQDLALEPIQAKQTIDLRSVSFGEDNELLVSSYDELDRLVALLQLNPTLTITVGNGAKAPASSEQRDLHLKALRHFLIKRGIARARVKLLPDASKPTSSTEQVVEVTVLKP</sequence>
<keyword evidence="3" id="KW-1185">Reference proteome</keyword>
<dbReference type="AlphaFoldDB" id="A0A1I1M3Y2"/>
<reference evidence="2 3" key="1">
    <citation type="submission" date="2016-10" db="EMBL/GenBank/DDBJ databases">
        <authorList>
            <person name="de Groot N.N."/>
        </authorList>
    </citation>
    <scope>NUCLEOTIDE SEQUENCE [LARGE SCALE GENOMIC DNA]</scope>
    <source>
        <strain evidence="2 3">DSM 6793</strain>
    </source>
</reference>
<evidence type="ECO:0000256" key="1">
    <source>
        <dbReference type="SAM" id="SignalP"/>
    </source>
</evidence>